<dbReference type="Gene3D" id="1.10.4080.10">
    <property type="entry name" value="ADP-ribosylation/Crystallin J1"/>
    <property type="match status" value="1"/>
</dbReference>
<accession>A0ABY0TIY2</accession>
<dbReference type="Proteomes" id="UP000183471">
    <property type="component" value="Unassembled WGS sequence"/>
</dbReference>
<evidence type="ECO:0000313" key="3">
    <source>
        <dbReference type="Proteomes" id="UP000183471"/>
    </source>
</evidence>
<keyword evidence="1" id="KW-0472">Membrane</keyword>
<name>A0ABY0TIY2_9PROT</name>
<protein>
    <submittedName>
        <fullName evidence="2">ADP-ribosylglycohydrolase</fullName>
    </submittedName>
</protein>
<comment type="caution">
    <text evidence="2">The sequence shown here is derived from an EMBL/GenBank/DDBJ whole genome shotgun (WGS) entry which is preliminary data.</text>
</comment>
<dbReference type="EMBL" id="FNKY01000001">
    <property type="protein sequence ID" value="SDQ91150.1"/>
    <property type="molecule type" value="Genomic_DNA"/>
</dbReference>
<dbReference type="SUPFAM" id="SSF101478">
    <property type="entry name" value="ADP-ribosylglycohydrolase"/>
    <property type="match status" value="1"/>
</dbReference>
<dbReference type="Pfam" id="PF03747">
    <property type="entry name" value="ADP_ribosyl_GH"/>
    <property type="match status" value="1"/>
</dbReference>
<proteinExistence type="predicted"/>
<evidence type="ECO:0000256" key="1">
    <source>
        <dbReference type="SAM" id="Phobius"/>
    </source>
</evidence>
<reference evidence="2 3" key="1">
    <citation type="submission" date="2016-10" db="EMBL/GenBank/DDBJ databases">
        <authorList>
            <person name="Varghese N."/>
            <person name="Submissions S."/>
        </authorList>
    </citation>
    <scope>NUCLEOTIDE SEQUENCE [LARGE SCALE GENOMIC DNA]</scope>
    <source>
        <strain evidence="2 3">Nl1</strain>
    </source>
</reference>
<dbReference type="InterPro" id="IPR036705">
    <property type="entry name" value="Ribosyl_crysJ1_sf"/>
</dbReference>
<sequence>MNHPASTVESRARRMRNALWGLFIGDALAMPAHWFYSLKNIRQQFDGGIRGYEAPPHPHPESFMMGMTYHPDVDTANRLGRRYDILHAHARFYDTSYSDLAIRSLERESEHGNRVPRLEDRFHYHHGLAAGENTLGAHLVRVLMRSVIRVGRYEPGDFIEEFVKHLTTPGENRDPYTEIYLRRWFENYSRGLPLHVCAELQRNVWSIGSHGGVIRPLVLAMLVDGTYQGLGFAIEHQCLTHRSENAASALGILVPLLNSLVRGADPVEAISSYARDIRTPQVSGEELFAAYREHGGPGNIPKDEMWQLHVRLNAAPYEVIQLASQHTEPEVIRRLFATACYPEHGLPLLLYLVMKHNLGVEASLLANANAGGDNVHRGMIMGLIAGASNDDLPNHLVEGLIDQKELKAEIDAFTDIALRGNAI</sequence>
<dbReference type="InterPro" id="IPR005502">
    <property type="entry name" value="Ribosyl_crysJ1"/>
</dbReference>
<keyword evidence="3" id="KW-1185">Reference proteome</keyword>
<dbReference type="RefSeq" id="WP_074634323.1">
    <property type="nucleotide sequence ID" value="NZ_FNKY01000001.1"/>
</dbReference>
<organism evidence="2 3">
    <name type="scientific">Nitrosospira multiformis</name>
    <dbReference type="NCBI Taxonomy" id="1231"/>
    <lineage>
        <taxon>Bacteria</taxon>
        <taxon>Pseudomonadati</taxon>
        <taxon>Pseudomonadota</taxon>
        <taxon>Betaproteobacteria</taxon>
        <taxon>Nitrosomonadales</taxon>
        <taxon>Nitrosomonadaceae</taxon>
        <taxon>Nitrosospira</taxon>
    </lineage>
</organism>
<keyword evidence="1" id="KW-1133">Transmembrane helix</keyword>
<gene>
    <name evidence="2" type="ORF">SAMN05216402_2791</name>
</gene>
<evidence type="ECO:0000313" key="2">
    <source>
        <dbReference type="EMBL" id="SDQ91150.1"/>
    </source>
</evidence>
<feature type="transmembrane region" description="Helical" evidence="1">
    <location>
        <begin position="18"/>
        <end position="36"/>
    </location>
</feature>
<keyword evidence="1" id="KW-0812">Transmembrane</keyword>